<dbReference type="InterPro" id="IPR014710">
    <property type="entry name" value="RmlC-like_jellyroll"/>
</dbReference>
<dbReference type="Proteomes" id="UP001200022">
    <property type="component" value="Unassembled WGS sequence"/>
</dbReference>
<dbReference type="RefSeq" id="WP_237229325.1">
    <property type="nucleotide sequence ID" value="NZ_JAKKDV010000001.1"/>
</dbReference>
<evidence type="ECO:0000313" key="2">
    <source>
        <dbReference type="EMBL" id="MCF7559010.1"/>
    </source>
</evidence>
<keyword evidence="3" id="KW-1185">Reference proteome</keyword>
<evidence type="ECO:0000259" key="1">
    <source>
        <dbReference type="PROSITE" id="PS50042"/>
    </source>
</evidence>
<proteinExistence type="predicted"/>
<dbReference type="PROSITE" id="PS50042">
    <property type="entry name" value="CNMP_BINDING_3"/>
    <property type="match status" value="1"/>
</dbReference>
<comment type="caution">
    <text evidence="2">The sequence shown here is derived from an EMBL/GenBank/DDBJ whole genome shotgun (WGS) entry which is preliminary data.</text>
</comment>
<dbReference type="Pfam" id="PF00027">
    <property type="entry name" value="cNMP_binding"/>
    <property type="match status" value="1"/>
</dbReference>
<gene>
    <name evidence="2" type="ORF">L3X39_00045</name>
</gene>
<dbReference type="InterPro" id="IPR018490">
    <property type="entry name" value="cNMP-bd_dom_sf"/>
</dbReference>
<dbReference type="SUPFAM" id="SSF51206">
    <property type="entry name" value="cAMP-binding domain-like"/>
    <property type="match status" value="1"/>
</dbReference>
<organism evidence="2 3">
    <name type="scientific">Flaviramulus multivorans</name>
    <dbReference type="NCBI Taxonomy" id="1304750"/>
    <lineage>
        <taxon>Bacteria</taxon>
        <taxon>Pseudomonadati</taxon>
        <taxon>Bacteroidota</taxon>
        <taxon>Flavobacteriia</taxon>
        <taxon>Flavobacteriales</taxon>
        <taxon>Flavobacteriaceae</taxon>
        <taxon>Flaviramulus</taxon>
    </lineage>
</organism>
<evidence type="ECO:0000313" key="3">
    <source>
        <dbReference type="Proteomes" id="UP001200022"/>
    </source>
</evidence>
<dbReference type="InterPro" id="IPR000595">
    <property type="entry name" value="cNMP-bd_dom"/>
</dbReference>
<feature type="domain" description="Cyclic nucleotide-binding" evidence="1">
    <location>
        <begin position="13"/>
        <end position="116"/>
    </location>
</feature>
<reference evidence="2 3" key="1">
    <citation type="submission" date="2022-01" db="EMBL/GenBank/DDBJ databases">
        <title>Draft genome sequence of Sabulilitoribacter multivorans KCTC 32326.</title>
        <authorList>
            <person name="Oh J.-S."/>
        </authorList>
    </citation>
    <scope>NUCLEOTIDE SEQUENCE [LARGE SCALE GENOMIC DNA]</scope>
    <source>
        <strain evidence="2 3">M-M16</strain>
    </source>
</reference>
<dbReference type="Gene3D" id="2.60.120.10">
    <property type="entry name" value="Jelly Rolls"/>
    <property type="match status" value="1"/>
</dbReference>
<protein>
    <submittedName>
        <fullName evidence="2">Crp/Fnr family transcriptional regulator</fullName>
    </submittedName>
</protein>
<name>A0ABS9IF54_9FLAO</name>
<dbReference type="CDD" id="cd00038">
    <property type="entry name" value="CAP_ED"/>
    <property type="match status" value="1"/>
</dbReference>
<dbReference type="EMBL" id="JAKKDV010000001">
    <property type="protein sequence ID" value="MCF7559010.1"/>
    <property type="molecule type" value="Genomic_DNA"/>
</dbReference>
<accession>A0ABS9IF54</accession>
<sequence length="196" mass="23115">MDYEAVLLSNIQQLVSLTKAEQISILDHFKPQKLKKKEYLIVKDDVSSYMNFIAKGSIRSFYMDDQGREHILQLGIEGWWINDLYSYLTQTPAKHYVQAVEESVVMRIHRSSLENLYNTVPVSERFFRLKIQGGYIALQERTILNMSQTAEERYIEFRTKYRSLEQRFPQYMVASYLGVTPEFLSSVRKKLATIEY</sequence>